<feature type="signal peptide" evidence="1">
    <location>
        <begin position="1"/>
        <end position="19"/>
    </location>
</feature>
<comment type="caution">
    <text evidence="2">The sequence shown here is derived from an EMBL/GenBank/DDBJ whole genome shotgun (WGS) entry which is preliminary data.</text>
</comment>
<gene>
    <name evidence="2" type="ORF">HYFRA_00003654</name>
</gene>
<dbReference type="OrthoDB" id="4434395at2759"/>
<evidence type="ECO:0000256" key="1">
    <source>
        <dbReference type="SAM" id="SignalP"/>
    </source>
</evidence>
<name>A0A9N9KZE1_9HELO</name>
<protein>
    <submittedName>
        <fullName evidence="2">Uncharacterized protein</fullName>
    </submittedName>
</protein>
<accession>A0A9N9KZE1</accession>
<keyword evidence="1" id="KW-0732">Signal</keyword>
<dbReference type="EMBL" id="CAJVRL010000070">
    <property type="protein sequence ID" value="CAG8956274.1"/>
    <property type="molecule type" value="Genomic_DNA"/>
</dbReference>
<dbReference type="CDD" id="cd12811">
    <property type="entry name" value="MALA"/>
    <property type="match status" value="1"/>
</dbReference>
<organism evidence="2 3">
    <name type="scientific">Hymenoscyphus fraxineus</name>
    <dbReference type="NCBI Taxonomy" id="746836"/>
    <lineage>
        <taxon>Eukaryota</taxon>
        <taxon>Fungi</taxon>
        <taxon>Dikarya</taxon>
        <taxon>Ascomycota</taxon>
        <taxon>Pezizomycotina</taxon>
        <taxon>Leotiomycetes</taxon>
        <taxon>Helotiales</taxon>
        <taxon>Helotiaceae</taxon>
        <taxon>Hymenoscyphus</taxon>
    </lineage>
</organism>
<dbReference type="Proteomes" id="UP000696280">
    <property type="component" value="Unassembled WGS sequence"/>
</dbReference>
<evidence type="ECO:0000313" key="3">
    <source>
        <dbReference type="Proteomes" id="UP000696280"/>
    </source>
</evidence>
<proteinExistence type="predicted"/>
<dbReference type="InterPro" id="IPR054550">
    <property type="entry name" value="Mala_s_1-like"/>
</dbReference>
<feature type="chain" id="PRO_5040348329" evidence="1">
    <location>
        <begin position="20"/>
        <end position="360"/>
    </location>
</feature>
<dbReference type="AlphaFoldDB" id="A0A9N9KZE1"/>
<reference evidence="2" key="1">
    <citation type="submission" date="2021-07" db="EMBL/GenBank/DDBJ databases">
        <authorList>
            <person name="Durling M."/>
        </authorList>
    </citation>
    <scope>NUCLEOTIDE SEQUENCE</scope>
</reference>
<sequence>MKILSQLLTLFLVVVVATSQPLSSVDIISRDSELELKNLKKCPEFRGNFTIDQYQLYPENADFSFHTCLLYISAVWNASLAIYDPYSSKIVEVIEFPRLSHRGTYHLSGINVDKRTGFISLVINYFNTILSGGKDLSGDTFILQWDPVSHKLVYKINLAHTTRRKYGGFEDVEQDPEGNVYVLGSYPSSILKVSKDGKKVVPWYLHDPMIPTVYGFSGLATTGWTLLVSDTDNKLLRFDLRAEKGEPVIVPWYPNVTWTETDAIYLPPRYSGKVLLVAEDSVGITVLRSKDGLWHTAEHLGHIPNTVPNTWTTASVQIGESVYLIVMDIGDVNNPNAGAGNQSHFPFVDITQEIDSLIGL</sequence>
<keyword evidence="3" id="KW-1185">Reference proteome</keyword>
<dbReference type="SUPFAM" id="SSF63829">
    <property type="entry name" value="Calcium-dependent phosphotriesterase"/>
    <property type="match status" value="1"/>
</dbReference>
<evidence type="ECO:0000313" key="2">
    <source>
        <dbReference type="EMBL" id="CAG8956274.1"/>
    </source>
</evidence>